<evidence type="ECO:0000259" key="1">
    <source>
        <dbReference type="Pfam" id="PF12697"/>
    </source>
</evidence>
<keyword evidence="3" id="KW-0378">Hydrolase</keyword>
<dbReference type="PRINTS" id="PR00111">
    <property type="entry name" value="ABHYDROLASE"/>
</dbReference>
<feature type="domain" description="AB hydrolase-1" evidence="1">
    <location>
        <begin position="37"/>
        <end position="267"/>
    </location>
</feature>
<dbReference type="Proteomes" id="UP001066327">
    <property type="component" value="Unassembled WGS sequence"/>
</dbReference>
<dbReference type="GO" id="GO:0016787">
    <property type="term" value="F:hydrolase activity"/>
    <property type="evidence" value="ECO:0007669"/>
    <property type="project" value="UniProtKB-KW"/>
</dbReference>
<dbReference type="PANTHER" id="PTHR43798">
    <property type="entry name" value="MONOACYLGLYCEROL LIPASE"/>
    <property type="match status" value="1"/>
</dbReference>
<dbReference type="InterPro" id="IPR000073">
    <property type="entry name" value="AB_hydrolase_1"/>
</dbReference>
<dbReference type="AlphaFoldDB" id="A0AAX3YKJ6"/>
<name>A0AAX3YKJ6_RHOOP</name>
<evidence type="ECO:0000313" key="5">
    <source>
        <dbReference type="Proteomes" id="UP001231166"/>
    </source>
</evidence>
<evidence type="ECO:0000313" key="2">
    <source>
        <dbReference type="EMBL" id="MCZ4585406.1"/>
    </source>
</evidence>
<reference evidence="3" key="2">
    <citation type="submission" date="2023-07" db="EMBL/GenBank/DDBJ databases">
        <title>Genomic analysis of Rhodococcus opacus VOC-14 with glycol ethers degradation activity.</title>
        <authorList>
            <person name="Narkevich D.A."/>
            <person name="Hlushen A.M."/>
            <person name="Akhremchuk A.E."/>
            <person name="Sikolenko M.A."/>
            <person name="Valentovich L.N."/>
        </authorList>
    </citation>
    <scope>NUCLEOTIDE SEQUENCE</scope>
    <source>
        <strain evidence="3">VOC-14</strain>
    </source>
</reference>
<protein>
    <submittedName>
        <fullName evidence="3">Alpha/beta hydrolase</fullName>
    </submittedName>
</protein>
<evidence type="ECO:0000313" key="3">
    <source>
        <dbReference type="EMBL" id="WLF48959.1"/>
    </source>
</evidence>
<dbReference type="InterPro" id="IPR050266">
    <property type="entry name" value="AB_hydrolase_sf"/>
</dbReference>
<dbReference type="EMBL" id="CP130953">
    <property type="protein sequence ID" value="WLF48959.1"/>
    <property type="molecule type" value="Genomic_DNA"/>
</dbReference>
<dbReference type="SUPFAM" id="SSF53474">
    <property type="entry name" value="alpha/beta-Hydrolases"/>
    <property type="match status" value="1"/>
</dbReference>
<dbReference type="InterPro" id="IPR029058">
    <property type="entry name" value="AB_hydrolase_fold"/>
</dbReference>
<dbReference type="RefSeq" id="WP_054247782.1">
    <property type="nucleotide sequence ID" value="NZ_CP110469.1"/>
</dbReference>
<dbReference type="Proteomes" id="UP001231166">
    <property type="component" value="Chromosome"/>
</dbReference>
<dbReference type="Pfam" id="PF12697">
    <property type="entry name" value="Abhydrolase_6"/>
    <property type="match status" value="1"/>
</dbReference>
<dbReference type="Gene3D" id="3.40.50.1820">
    <property type="entry name" value="alpha/beta hydrolase"/>
    <property type="match status" value="1"/>
</dbReference>
<dbReference type="GO" id="GO:0016020">
    <property type="term" value="C:membrane"/>
    <property type="evidence" value="ECO:0007669"/>
    <property type="project" value="TreeGrafter"/>
</dbReference>
<proteinExistence type="predicted"/>
<keyword evidence="4" id="KW-1185">Reference proteome</keyword>
<gene>
    <name evidence="2" type="ORF">O4328_17145</name>
    <name evidence="3" type="ORF">Q5707_08190</name>
</gene>
<accession>A0AAX3YKJ6</accession>
<evidence type="ECO:0000313" key="4">
    <source>
        <dbReference type="Proteomes" id="UP001066327"/>
    </source>
</evidence>
<organism evidence="3 5">
    <name type="scientific">Rhodococcus opacus</name>
    <name type="common">Nocardia opaca</name>
    <dbReference type="NCBI Taxonomy" id="37919"/>
    <lineage>
        <taxon>Bacteria</taxon>
        <taxon>Bacillati</taxon>
        <taxon>Actinomycetota</taxon>
        <taxon>Actinomycetes</taxon>
        <taxon>Mycobacteriales</taxon>
        <taxon>Nocardiaceae</taxon>
        <taxon>Rhodococcus</taxon>
    </lineage>
</organism>
<sequence length="301" mass="32197">MNTNVGSQRPCSGLRWRSVRIDGRIARYGVGGFGPRVLFLHGWGLSGAAYTRPLEQLIGMGMRVYVPALPGFGGTARLPEAQRTLPGYAHWVGQFADTIGLPRPVTVVGHSFGGGVAITTAHRLPDLAERLVLVNSIGGSAWTDGRGVVRALRDRPLWDWGLHLPADLLPGRQLTRVLPVVLRDAVPNVLRNPGAVWEVAHLARTANLAPELAALAERRLPIFVVWSKRDTIIPESTSLSLQAALGDPHTITMPGGHAWLMDDPHAFGELITNVIHQPLPAAFDQPVAGAFPAAVADGSAA</sequence>
<dbReference type="EMBL" id="JAPWIS010000008">
    <property type="protein sequence ID" value="MCZ4585406.1"/>
    <property type="molecule type" value="Genomic_DNA"/>
</dbReference>
<dbReference type="PANTHER" id="PTHR43798:SF33">
    <property type="entry name" value="HYDROLASE, PUTATIVE (AFU_ORTHOLOGUE AFUA_2G14860)-RELATED"/>
    <property type="match status" value="1"/>
</dbReference>
<reference evidence="2" key="1">
    <citation type="submission" date="2022-12" db="EMBL/GenBank/DDBJ databases">
        <authorList>
            <person name="Krivoruchko A.V."/>
            <person name="Elkin A."/>
        </authorList>
    </citation>
    <scope>NUCLEOTIDE SEQUENCE</scope>
    <source>
        <strain evidence="2">IEGM 249</strain>
    </source>
</reference>